<dbReference type="AlphaFoldDB" id="A0A844CXN5"/>
<keyword evidence="1" id="KW-0472">Membrane</keyword>
<dbReference type="Proteomes" id="UP000439986">
    <property type="component" value="Unassembled WGS sequence"/>
</dbReference>
<gene>
    <name evidence="2" type="ORF">GJ698_11225</name>
</gene>
<organism evidence="2 3">
    <name type="scientific">Duganella aquatilis</name>
    <dbReference type="NCBI Taxonomy" id="2666082"/>
    <lineage>
        <taxon>Bacteria</taxon>
        <taxon>Pseudomonadati</taxon>
        <taxon>Pseudomonadota</taxon>
        <taxon>Betaproteobacteria</taxon>
        <taxon>Burkholderiales</taxon>
        <taxon>Oxalobacteraceae</taxon>
        <taxon>Telluria group</taxon>
        <taxon>Duganella</taxon>
    </lineage>
</organism>
<evidence type="ECO:0000313" key="2">
    <source>
        <dbReference type="EMBL" id="MRW84658.1"/>
    </source>
</evidence>
<keyword evidence="1" id="KW-0812">Transmembrane</keyword>
<name>A0A844CXN5_9BURK</name>
<reference evidence="2 3" key="1">
    <citation type="submission" date="2019-11" db="EMBL/GenBank/DDBJ databases">
        <title>Novel species isolated from a subtropical stream in China.</title>
        <authorList>
            <person name="Lu H."/>
        </authorList>
    </citation>
    <scope>NUCLEOTIDE SEQUENCE [LARGE SCALE GENOMIC DNA]</scope>
    <source>
        <strain evidence="2 3">FT26W</strain>
    </source>
</reference>
<comment type="caution">
    <text evidence="2">The sequence shown here is derived from an EMBL/GenBank/DDBJ whole genome shotgun (WGS) entry which is preliminary data.</text>
</comment>
<evidence type="ECO:0008006" key="4">
    <source>
        <dbReference type="Google" id="ProtNLM"/>
    </source>
</evidence>
<dbReference type="EMBL" id="WKJL01000006">
    <property type="protein sequence ID" value="MRW84658.1"/>
    <property type="molecule type" value="Genomic_DNA"/>
</dbReference>
<evidence type="ECO:0000256" key="1">
    <source>
        <dbReference type="SAM" id="Phobius"/>
    </source>
</evidence>
<keyword evidence="3" id="KW-1185">Reference proteome</keyword>
<evidence type="ECO:0000313" key="3">
    <source>
        <dbReference type="Proteomes" id="UP000439986"/>
    </source>
</evidence>
<sequence>MTRRVRQEISKNILNLILLCYTAGLVIVAHASYQLLSSMAVHLNNVTAVQDRGYATVDSGGNLNIGSFANGVFSSAGSVGVYQVVTTSDYAYEDYAFSSGATAGSAALAVDGYLNALAASTGGWGAVAEVQSISYDFSVAALPALPVPEPESWVLLLAGLSLTAVQRWITTSSAFASVLPALRMMCCWSPG</sequence>
<keyword evidence="1" id="KW-1133">Transmembrane helix</keyword>
<protein>
    <recommendedName>
        <fullName evidence="4">PEP-CTERM sorting domain-containing protein</fullName>
    </recommendedName>
</protein>
<feature type="transmembrane region" description="Helical" evidence="1">
    <location>
        <begin position="12"/>
        <end position="33"/>
    </location>
</feature>
<accession>A0A844CXN5</accession>
<proteinExistence type="predicted"/>
<dbReference type="RefSeq" id="WP_154357705.1">
    <property type="nucleotide sequence ID" value="NZ_WKJL01000006.1"/>
</dbReference>